<organism evidence="5 6">
    <name type="scientific">Ophiocordyceps camponoti-rufipedis</name>
    <dbReference type="NCBI Taxonomy" id="2004952"/>
    <lineage>
        <taxon>Eukaryota</taxon>
        <taxon>Fungi</taxon>
        <taxon>Dikarya</taxon>
        <taxon>Ascomycota</taxon>
        <taxon>Pezizomycotina</taxon>
        <taxon>Sordariomycetes</taxon>
        <taxon>Hypocreomycetidae</taxon>
        <taxon>Hypocreales</taxon>
        <taxon>Ophiocordycipitaceae</taxon>
        <taxon>Ophiocordyceps</taxon>
    </lineage>
</organism>
<proteinExistence type="predicted"/>
<feature type="region of interest" description="Disordered" evidence="3">
    <location>
        <begin position="204"/>
        <end position="427"/>
    </location>
</feature>
<gene>
    <name evidence="5" type="ORF">CDD80_3055</name>
</gene>
<comment type="caution">
    <text evidence="5">The sequence shown here is derived from an EMBL/GenBank/DDBJ whole genome shotgun (WGS) entry which is preliminary data.</text>
</comment>
<evidence type="ECO:0000259" key="4">
    <source>
        <dbReference type="Pfam" id="PF07808"/>
    </source>
</evidence>
<protein>
    <recommendedName>
        <fullName evidence="4">RED-like N-terminal domain-containing protein</fullName>
    </recommendedName>
</protein>
<feature type="compositionally biased region" description="Pro residues" evidence="3">
    <location>
        <begin position="391"/>
        <end position="400"/>
    </location>
</feature>
<evidence type="ECO:0000256" key="3">
    <source>
        <dbReference type="SAM" id="MobiDB-lite"/>
    </source>
</evidence>
<dbReference type="PANTHER" id="PTHR12765">
    <property type="entry name" value="RED PROTEIN IK FACTOR CYTOKINE IK"/>
    <property type="match status" value="1"/>
</dbReference>
<comment type="subcellular location">
    <subcellularLocation>
        <location evidence="1">Nucleus</location>
    </subcellularLocation>
</comment>
<evidence type="ECO:0000256" key="1">
    <source>
        <dbReference type="ARBA" id="ARBA00004123"/>
    </source>
</evidence>
<reference evidence="5 6" key="1">
    <citation type="submission" date="2017-06" db="EMBL/GenBank/DDBJ databases">
        <title>Ant-infecting Ophiocordyceps genomes reveal a high diversity of potential behavioral manipulation genes and a possible major role for enterotoxins.</title>
        <authorList>
            <person name="De Bekker C."/>
            <person name="Evans H.C."/>
            <person name="Brachmann A."/>
            <person name="Hughes D.P."/>
        </authorList>
    </citation>
    <scope>NUCLEOTIDE SEQUENCE [LARGE SCALE GENOMIC DNA]</scope>
    <source>
        <strain evidence="5 6">Map16</strain>
    </source>
</reference>
<dbReference type="InterPro" id="IPR039896">
    <property type="entry name" value="Red-like"/>
</dbReference>
<name>A0A2C5YY27_9HYPO</name>
<feature type="region of interest" description="Disordered" evidence="3">
    <location>
        <begin position="440"/>
        <end position="461"/>
    </location>
</feature>
<dbReference type="Proteomes" id="UP000226431">
    <property type="component" value="Unassembled WGS sequence"/>
</dbReference>
<feature type="compositionally biased region" description="Basic and acidic residues" evidence="3">
    <location>
        <begin position="231"/>
        <end position="247"/>
    </location>
</feature>
<feature type="compositionally biased region" description="Basic and acidic residues" evidence="3">
    <location>
        <begin position="373"/>
        <end position="387"/>
    </location>
</feature>
<dbReference type="OrthoDB" id="3366823at2759"/>
<feature type="compositionally biased region" description="Acidic residues" evidence="3">
    <location>
        <begin position="334"/>
        <end position="372"/>
    </location>
</feature>
<dbReference type="GO" id="GO:0005634">
    <property type="term" value="C:nucleus"/>
    <property type="evidence" value="ECO:0007669"/>
    <property type="project" value="UniProtKB-SubCell"/>
</dbReference>
<feature type="domain" description="RED-like N-terminal" evidence="4">
    <location>
        <begin position="93"/>
        <end position="218"/>
    </location>
</feature>
<keyword evidence="2" id="KW-0539">Nucleus</keyword>
<dbReference type="InterPro" id="IPR012916">
    <property type="entry name" value="RED_N"/>
</dbReference>
<sequence>MLREAAVVKVRRFDGSRVTMLALSGAKYWRASHTSSRDSACATLRHTTIRLRIPRESIPMTPRSALSAQAVFAKQITERNEAARARKKFKTSAPKGVKLASGYVDRAKERQDEPTDDRGERLSALEKAFQAGKIEKEAYDKLRFEIAGGSLDSTHLVKGLDFKLLERVRRGEDIYGKKTSNVDKEAGGDEGGDVDDALEEIEHTQVKASERDKTVTKKGKLATAPVAGQKRTRDQILAELKASREASKTQGASSLGSKFKRIGSKQKPGTRIEHDSKGREVLIIVDEDGREKRKVRKLQSEEAENEAGSGLLMPDPKAEPLGMEVPEKYRPEPEPEVDLDGDIFEGVGDDYDPLADLEASDSGSDSDADSAADADKTHLEQKGKATDTETMPPPPKPPSARPNYFAGSKTSLLSEETSQAPSATDPALLAAIKHAATLRRIEDQADKQSRESMEERRRGGW</sequence>
<feature type="compositionally biased region" description="Polar residues" evidence="3">
    <location>
        <begin position="408"/>
        <end position="422"/>
    </location>
</feature>
<evidence type="ECO:0000256" key="2">
    <source>
        <dbReference type="ARBA" id="ARBA00023242"/>
    </source>
</evidence>
<dbReference type="AlphaFoldDB" id="A0A2C5YY27"/>
<feature type="compositionally biased region" description="Basic and acidic residues" evidence="3">
    <location>
        <begin position="204"/>
        <end position="215"/>
    </location>
</feature>
<dbReference type="Pfam" id="PF07808">
    <property type="entry name" value="RED_N"/>
    <property type="match status" value="1"/>
</dbReference>
<feature type="compositionally biased region" description="Basic and acidic residues" evidence="3">
    <location>
        <begin position="270"/>
        <end position="280"/>
    </location>
</feature>
<keyword evidence="6" id="KW-1185">Reference proteome</keyword>
<evidence type="ECO:0000313" key="5">
    <source>
        <dbReference type="EMBL" id="PHH74475.1"/>
    </source>
</evidence>
<dbReference type="STRING" id="2004952.A0A2C5YY27"/>
<accession>A0A2C5YY27</accession>
<dbReference type="EMBL" id="NJES01000271">
    <property type="protein sequence ID" value="PHH74475.1"/>
    <property type="molecule type" value="Genomic_DNA"/>
</dbReference>
<evidence type="ECO:0000313" key="6">
    <source>
        <dbReference type="Proteomes" id="UP000226431"/>
    </source>
</evidence>